<dbReference type="Proteomes" id="UP000295733">
    <property type="component" value="Unassembled WGS sequence"/>
</dbReference>
<dbReference type="InterPro" id="IPR023679">
    <property type="entry name" value="UPF0761_bac"/>
</dbReference>
<evidence type="ECO:0000256" key="3">
    <source>
        <dbReference type="ARBA" id="ARBA00022519"/>
    </source>
</evidence>
<feature type="transmembrane region" description="Helical" evidence="7">
    <location>
        <begin position="190"/>
        <end position="211"/>
    </location>
</feature>
<sequence length="437" mass="46018">MSGKTRFTDWPALRAVADLGHFIRFALRRFRSDGLTLAAGALTYSTLLALVPLMVIMLAILSGFPAFESVATRIETFLLGILVPEAGAELSTHIATFAANARNLTTFGVVGLAVTAVLLLSTIETTLNRIWRVDRARPPVLRLLIFWAILTAGPLLLAASFTLTSDLMGAAARWAGDGPVPEPQGLTATLARRGLAILGQIAFLTLLFKLVPARPVRLRHATLGGAISGLSFEVLRIGFNAFLTSGSTYATIYGALAAIPIFLVWLYLSWSVIIFGALFAAAFPDWWHSRGAADAGPATPARRLDIAMGMLGQLARNDGVSNAEALADIAPLGTGEAVLETLLAKGYVVATEAGGIGLTRDLHRTQIRQLAQDLNLSLGQTAGAGAPQAGGLAALLDRLAGAEAEILNQPIADLLPAPERRNDETARAVSPPIPKAG</sequence>
<feature type="transmembrane region" description="Helical" evidence="7">
    <location>
        <begin position="34"/>
        <end position="61"/>
    </location>
</feature>
<dbReference type="NCBIfam" id="TIGR00765">
    <property type="entry name" value="yihY_not_rbn"/>
    <property type="match status" value="1"/>
</dbReference>
<evidence type="ECO:0000313" key="9">
    <source>
        <dbReference type="EMBL" id="TCP21036.1"/>
    </source>
</evidence>
<name>A0A4V2SKV5_RHOAD</name>
<keyword evidence="4 7" id="KW-0812">Transmembrane</keyword>
<evidence type="ECO:0000256" key="4">
    <source>
        <dbReference type="ARBA" id="ARBA00022692"/>
    </source>
</evidence>
<evidence type="ECO:0000256" key="1">
    <source>
        <dbReference type="ARBA" id="ARBA00004651"/>
    </source>
</evidence>
<dbReference type="Pfam" id="PF03631">
    <property type="entry name" value="Virul_fac_BrkB"/>
    <property type="match status" value="1"/>
</dbReference>
<keyword evidence="3" id="KW-0997">Cell inner membrane</keyword>
<dbReference type="HAMAP" id="MF_00672">
    <property type="entry name" value="UPF0761"/>
    <property type="match status" value="1"/>
</dbReference>
<dbReference type="OrthoDB" id="8477159at2"/>
<comment type="caution">
    <text evidence="9">The sequence shown here is derived from an EMBL/GenBank/DDBJ whole genome shotgun (WGS) entry which is preliminary data.</text>
</comment>
<dbReference type="PANTHER" id="PTHR30213">
    <property type="entry name" value="INNER MEMBRANE PROTEIN YHJD"/>
    <property type="match status" value="1"/>
</dbReference>
<keyword evidence="10" id="KW-1185">Reference proteome</keyword>
<dbReference type="PANTHER" id="PTHR30213:SF0">
    <property type="entry name" value="UPF0761 MEMBRANE PROTEIN YIHY"/>
    <property type="match status" value="1"/>
</dbReference>
<comment type="similarity">
    <text evidence="7">Belongs to the UPF0761 family.</text>
</comment>
<evidence type="ECO:0000256" key="5">
    <source>
        <dbReference type="ARBA" id="ARBA00022989"/>
    </source>
</evidence>
<feature type="transmembrane region" description="Helical" evidence="7">
    <location>
        <begin position="144"/>
        <end position="163"/>
    </location>
</feature>
<dbReference type="RefSeq" id="WP_132605347.1">
    <property type="nucleotide sequence ID" value="NZ_NRRP01000016.1"/>
</dbReference>
<evidence type="ECO:0000256" key="6">
    <source>
        <dbReference type="ARBA" id="ARBA00023136"/>
    </source>
</evidence>
<evidence type="ECO:0000256" key="7">
    <source>
        <dbReference type="HAMAP-Rule" id="MF_00672"/>
    </source>
</evidence>
<keyword evidence="6 7" id="KW-0472">Membrane</keyword>
<evidence type="ECO:0000256" key="2">
    <source>
        <dbReference type="ARBA" id="ARBA00022475"/>
    </source>
</evidence>
<organism evidence="9 10">
    <name type="scientific">Rhodovulum adriaticum</name>
    <name type="common">Rhodopseudomonas adriatica</name>
    <dbReference type="NCBI Taxonomy" id="35804"/>
    <lineage>
        <taxon>Bacteria</taxon>
        <taxon>Pseudomonadati</taxon>
        <taxon>Pseudomonadota</taxon>
        <taxon>Alphaproteobacteria</taxon>
        <taxon>Rhodobacterales</taxon>
        <taxon>Paracoccaceae</taxon>
        <taxon>Rhodovulum</taxon>
    </lineage>
</organism>
<dbReference type="EMBL" id="SLXL01000014">
    <property type="protein sequence ID" value="TCP21036.1"/>
    <property type="molecule type" value="Genomic_DNA"/>
</dbReference>
<comment type="subcellular location">
    <subcellularLocation>
        <location evidence="1 7">Cell membrane</location>
        <topology evidence="1 7">Multi-pass membrane protein</topology>
    </subcellularLocation>
</comment>
<gene>
    <name evidence="9" type="ORF">EV656_11455</name>
</gene>
<dbReference type="GO" id="GO:0005886">
    <property type="term" value="C:plasma membrane"/>
    <property type="evidence" value="ECO:0007669"/>
    <property type="project" value="UniProtKB-SubCell"/>
</dbReference>
<dbReference type="AlphaFoldDB" id="A0A4V2SKV5"/>
<keyword evidence="2 7" id="KW-1003">Cell membrane</keyword>
<proteinExistence type="inferred from homology"/>
<feature type="transmembrane region" description="Helical" evidence="7">
    <location>
        <begin position="104"/>
        <end position="123"/>
    </location>
</feature>
<feature type="transmembrane region" description="Helical" evidence="7">
    <location>
        <begin position="255"/>
        <end position="283"/>
    </location>
</feature>
<accession>A0A4V2SKV5</accession>
<protein>
    <recommendedName>
        <fullName evidence="7">UPF0761 membrane protein EV656_11455</fullName>
    </recommendedName>
</protein>
<comment type="caution">
    <text evidence="7">Lacks conserved residue(s) required for the propagation of feature annotation.</text>
</comment>
<evidence type="ECO:0000256" key="8">
    <source>
        <dbReference type="SAM" id="MobiDB-lite"/>
    </source>
</evidence>
<reference evidence="9 10" key="1">
    <citation type="submission" date="2019-03" db="EMBL/GenBank/DDBJ databases">
        <title>Genomic Encyclopedia of Type Strains, Phase IV (KMG-IV): sequencing the most valuable type-strain genomes for metagenomic binning, comparative biology and taxonomic classification.</title>
        <authorList>
            <person name="Goeker M."/>
        </authorList>
    </citation>
    <scope>NUCLEOTIDE SEQUENCE [LARGE SCALE GENOMIC DNA]</scope>
    <source>
        <strain evidence="9 10">DSM 2781</strain>
    </source>
</reference>
<dbReference type="InterPro" id="IPR017039">
    <property type="entry name" value="Virul_fac_BrkB"/>
</dbReference>
<keyword evidence="5 7" id="KW-1133">Transmembrane helix</keyword>
<feature type="region of interest" description="Disordered" evidence="8">
    <location>
        <begin position="416"/>
        <end position="437"/>
    </location>
</feature>
<evidence type="ECO:0000313" key="10">
    <source>
        <dbReference type="Proteomes" id="UP000295733"/>
    </source>
</evidence>